<sequence length="184" mass="21401">MSLLGSICMAQESSVCGICEESSILKWICIECDLYLCQDCYVKFHSKSKTLAQHLVIDIKEYGTEQMLDKILKVKVKEINCEGYEHCDQKCSIFCLDCNKPICSSCVVKHHKNHYLNELDEILEEKVSKFKDMKVRRDDNISKCKHEEKELQVLLSKGNKQFDETKETILQSKKELMDIIQKTH</sequence>
<dbReference type="InterPro" id="IPR047153">
    <property type="entry name" value="TRIM45/56/19-like"/>
</dbReference>
<keyword evidence="1" id="KW-0863">Zinc-finger</keyword>
<organism evidence="3 4">
    <name type="scientific">Mytilus coruscus</name>
    <name type="common">Sea mussel</name>
    <dbReference type="NCBI Taxonomy" id="42192"/>
    <lineage>
        <taxon>Eukaryota</taxon>
        <taxon>Metazoa</taxon>
        <taxon>Spiralia</taxon>
        <taxon>Lophotrochozoa</taxon>
        <taxon>Mollusca</taxon>
        <taxon>Bivalvia</taxon>
        <taxon>Autobranchia</taxon>
        <taxon>Pteriomorphia</taxon>
        <taxon>Mytilida</taxon>
        <taxon>Mytiloidea</taxon>
        <taxon>Mytilidae</taxon>
        <taxon>Mytilinae</taxon>
        <taxon>Mytilus</taxon>
    </lineage>
</organism>
<dbReference type="AlphaFoldDB" id="A0A6J7ZZ57"/>
<evidence type="ECO:0000313" key="3">
    <source>
        <dbReference type="EMBL" id="CAC5358165.1"/>
    </source>
</evidence>
<dbReference type="Pfam" id="PF22586">
    <property type="entry name" value="ANCHR-like_BBOX"/>
    <property type="match status" value="1"/>
</dbReference>
<dbReference type="GO" id="GO:0008270">
    <property type="term" value="F:zinc ion binding"/>
    <property type="evidence" value="ECO:0007669"/>
    <property type="project" value="UniProtKB-KW"/>
</dbReference>
<accession>A0A6J7ZZ57</accession>
<dbReference type="OrthoDB" id="6048578at2759"/>
<dbReference type="SUPFAM" id="SSF57845">
    <property type="entry name" value="B-box zinc-binding domain"/>
    <property type="match status" value="1"/>
</dbReference>
<proteinExistence type="predicted"/>
<reference evidence="3 4" key="1">
    <citation type="submission" date="2020-06" db="EMBL/GenBank/DDBJ databases">
        <authorList>
            <person name="Li R."/>
            <person name="Bekaert M."/>
        </authorList>
    </citation>
    <scope>NUCLEOTIDE SEQUENCE [LARGE SCALE GENOMIC DNA]</scope>
    <source>
        <strain evidence="4">wild</strain>
    </source>
</reference>
<protein>
    <recommendedName>
        <fullName evidence="2">B box-type domain-containing protein</fullName>
    </recommendedName>
</protein>
<evidence type="ECO:0000259" key="2">
    <source>
        <dbReference type="PROSITE" id="PS50119"/>
    </source>
</evidence>
<evidence type="ECO:0000256" key="1">
    <source>
        <dbReference type="PROSITE-ProRule" id="PRU00024"/>
    </source>
</evidence>
<feature type="domain" description="B box-type" evidence="2">
    <location>
        <begin position="11"/>
        <end position="59"/>
    </location>
</feature>
<dbReference type="Gene3D" id="3.30.160.60">
    <property type="entry name" value="Classic Zinc Finger"/>
    <property type="match status" value="1"/>
</dbReference>
<dbReference type="PROSITE" id="PS50119">
    <property type="entry name" value="ZF_BBOX"/>
    <property type="match status" value="2"/>
</dbReference>
<dbReference type="EMBL" id="CACVKT020000315">
    <property type="protein sequence ID" value="CAC5358165.1"/>
    <property type="molecule type" value="Genomic_DNA"/>
</dbReference>
<feature type="domain" description="B box-type" evidence="2">
    <location>
        <begin position="76"/>
        <end position="119"/>
    </location>
</feature>
<dbReference type="PANTHER" id="PTHR25462:SF296">
    <property type="entry name" value="MEIOTIC P26, ISOFORM F"/>
    <property type="match status" value="1"/>
</dbReference>
<keyword evidence="1" id="KW-0862">Zinc</keyword>
<dbReference type="Pfam" id="PF00643">
    <property type="entry name" value="zf-B_box"/>
    <property type="match status" value="1"/>
</dbReference>
<dbReference type="CDD" id="cd19757">
    <property type="entry name" value="Bbox1"/>
    <property type="match status" value="1"/>
</dbReference>
<dbReference type="Proteomes" id="UP000507470">
    <property type="component" value="Unassembled WGS sequence"/>
</dbReference>
<name>A0A6J7ZZ57_MYTCO</name>
<dbReference type="InterPro" id="IPR000315">
    <property type="entry name" value="Znf_B-box"/>
</dbReference>
<gene>
    <name evidence="3" type="ORF">MCOR_1532</name>
</gene>
<dbReference type="PANTHER" id="PTHR25462">
    <property type="entry name" value="BONUS, ISOFORM C-RELATED"/>
    <property type="match status" value="1"/>
</dbReference>
<evidence type="ECO:0000313" key="4">
    <source>
        <dbReference type="Proteomes" id="UP000507470"/>
    </source>
</evidence>
<keyword evidence="4" id="KW-1185">Reference proteome</keyword>
<keyword evidence="1" id="KW-0479">Metal-binding</keyword>